<dbReference type="EMBL" id="CP003055">
    <property type="protein sequence ID" value="AFM20642.1"/>
    <property type="molecule type" value="Genomic_DNA"/>
</dbReference>
<accession>I4BTN5</accession>
<geneLocation type="plasmid" evidence="2 3">
    <name>pMYCCH.02</name>
</geneLocation>
<keyword evidence="3" id="KW-1185">Reference proteome</keyword>
<dbReference type="AlphaFoldDB" id="I4BTN5"/>
<dbReference type="Proteomes" id="UP000006057">
    <property type="component" value="Plasmid pMYCCH.02"/>
</dbReference>
<gene>
    <name evidence="2" type="ordered locus">Mycch_6042</name>
</gene>
<dbReference type="HOGENOM" id="CLU_888014_0_0_11"/>
<evidence type="ECO:0000256" key="1">
    <source>
        <dbReference type="SAM" id="MobiDB-lite"/>
    </source>
</evidence>
<name>I4BTN5_MYCCN</name>
<keyword evidence="2" id="KW-0614">Plasmid</keyword>
<sequence>MVAPAGIVAAAGGAGAAGGPIEPGGSITGAPPPPPAPTLVPAGTALLGVAGVTMPGCAAAGATPPAALAATGAAPAWAPPVKADDGLAGAGAAVDGIPPPIPAPADSPCENAAAGEPPPTPEVGRPLPAGSPLPAPGIWPMPLPRGFEPIPRIPPPRPLGIFGIPPDPKPPPLPRLPIPGIPPPPRGEAAGCRGACITEGACVRGPLAGLIPSSPAAGTFPPGLTPDCAADAPVAGSDGDSDGFSLSRCGFAVRLRGSLSWVIPGDVWSTGWTGGEAGTSPHFVKRSSALVFSTLFLKEVCAPMAAATPASVW</sequence>
<proteinExistence type="predicted"/>
<protein>
    <submittedName>
        <fullName evidence="2">Uncharacterized protein</fullName>
    </submittedName>
</protein>
<reference evidence="2 3" key="1">
    <citation type="submission" date="2012-06" db="EMBL/GenBank/DDBJ databases">
        <title>Complete sequence of plasmid 2 of Mycobacterium chubuense NBB4.</title>
        <authorList>
            <consortium name="US DOE Joint Genome Institute"/>
            <person name="Lucas S."/>
            <person name="Han J."/>
            <person name="Lapidus A."/>
            <person name="Cheng J.-F."/>
            <person name="Goodwin L."/>
            <person name="Pitluck S."/>
            <person name="Peters L."/>
            <person name="Mikhailova N."/>
            <person name="Teshima H."/>
            <person name="Detter J.C."/>
            <person name="Han C."/>
            <person name="Tapia R."/>
            <person name="Land M."/>
            <person name="Hauser L."/>
            <person name="Kyrpides N."/>
            <person name="Ivanova N."/>
            <person name="Pagani I."/>
            <person name="Mattes T."/>
            <person name="Holmes A."/>
            <person name="Rutledge P."/>
            <person name="Paulsen I."/>
            <person name="Coleman N."/>
            <person name="Woyke T."/>
        </authorList>
    </citation>
    <scope>NUCLEOTIDE SEQUENCE [LARGE SCALE GENOMIC DNA]</scope>
    <source>
        <strain evidence="2 3">NBB4</strain>
        <plasmid evidence="2 3">pMYCCH.02</plasmid>
    </source>
</reference>
<evidence type="ECO:0000313" key="2">
    <source>
        <dbReference type="EMBL" id="AFM20642.1"/>
    </source>
</evidence>
<dbReference type="KEGG" id="mcb:Mycch_6042"/>
<evidence type="ECO:0000313" key="3">
    <source>
        <dbReference type="Proteomes" id="UP000006057"/>
    </source>
</evidence>
<organism evidence="2 3">
    <name type="scientific">Mycolicibacterium chubuense (strain NBB4)</name>
    <name type="common">Mycobacterium chubuense</name>
    <dbReference type="NCBI Taxonomy" id="710421"/>
    <lineage>
        <taxon>Bacteria</taxon>
        <taxon>Bacillati</taxon>
        <taxon>Actinomycetota</taxon>
        <taxon>Actinomycetes</taxon>
        <taxon>Mycobacteriales</taxon>
        <taxon>Mycobacteriaceae</taxon>
        <taxon>Mycolicibacterium</taxon>
    </lineage>
</organism>
<feature type="region of interest" description="Disordered" evidence="1">
    <location>
        <begin position="92"/>
        <end position="131"/>
    </location>
</feature>
<dbReference type="PRINTS" id="PR01217">
    <property type="entry name" value="PRICHEXTENSN"/>
</dbReference>